<accession>X2KVG8</accession>
<evidence type="ECO:0000313" key="2">
    <source>
        <dbReference type="EMBL" id="AHN92747.1"/>
    </source>
</evidence>
<dbReference type="InterPro" id="IPR016181">
    <property type="entry name" value="Acyl_CoA_acyltransferase"/>
</dbReference>
<feature type="domain" description="N-acetyltransferase" evidence="1">
    <location>
        <begin position="14"/>
        <end position="87"/>
    </location>
</feature>
<proteinExistence type="predicted"/>
<evidence type="ECO:0000259" key="1">
    <source>
        <dbReference type="Pfam" id="PF00583"/>
    </source>
</evidence>
<name>X2KVG8_9BACT</name>
<dbReference type="InterPro" id="IPR000182">
    <property type="entry name" value="GNAT_dom"/>
</dbReference>
<organism evidence="2">
    <name type="scientific">uncultured bacterium DCM002Kan01</name>
    <dbReference type="NCBI Taxonomy" id="1471919"/>
    <lineage>
        <taxon>Bacteria</taxon>
        <taxon>environmental samples</taxon>
    </lineage>
</organism>
<dbReference type="CDD" id="cd04301">
    <property type="entry name" value="NAT_SF"/>
    <property type="match status" value="1"/>
</dbReference>
<reference evidence="2" key="1">
    <citation type="journal article" date="2014" name="MBio">
        <title>Diverse Antibiotic Resistance Genes in Dairy Cow Manure.</title>
        <authorList>
            <person name="Wichmann F."/>
            <person name="Udikovic-Kolic N."/>
            <person name="Andrew S."/>
            <person name="Handelsman J."/>
        </authorList>
    </citation>
    <scope>NUCLEOTIDE SEQUENCE</scope>
</reference>
<protein>
    <submittedName>
        <fullName evidence="2">N-acetyltransferase GCN5</fullName>
    </submittedName>
</protein>
<dbReference type="Gene3D" id="3.40.630.30">
    <property type="match status" value="1"/>
</dbReference>
<dbReference type="EMBL" id="KJ512953">
    <property type="protein sequence ID" value="AHN92747.1"/>
    <property type="molecule type" value="Genomic_DNA"/>
</dbReference>
<dbReference type="SUPFAM" id="SSF55729">
    <property type="entry name" value="Acyl-CoA N-acyltransferases (Nat)"/>
    <property type="match status" value="1"/>
</dbReference>
<dbReference type="AlphaFoldDB" id="X2KVG8"/>
<dbReference type="GO" id="GO:0016747">
    <property type="term" value="F:acyltransferase activity, transferring groups other than amino-acyl groups"/>
    <property type="evidence" value="ECO:0007669"/>
    <property type="project" value="InterPro"/>
</dbReference>
<sequence>MNLIELTHKNDILQTYEIYKHCMFMPTEEKFNKKVEQFLNNNSVKIFACFSHRKIVGVMAVSFIEQKKVEILGIAVDLYARGKGIGS</sequence>
<keyword evidence="2" id="KW-0808">Transferase</keyword>
<dbReference type="Pfam" id="PF00583">
    <property type="entry name" value="Acetyltransf_1"/>
    <property type="match status" value="1"/>
</dbReference>